<dbReference type="InterPro" id="IPR003594">
    <property type="entry name" value="HATPase_dom"/>
</dbReference>
<keyword evidence="4 12" id="KW-0808">Transferase</keyword>
<keyword evidence="14" id="KW-1185">Reference proteome</keyword>
<dbReference type="InterPro" id="IPR036890">
    <property type="entry name" value="HATPase_C_sf"/>
</dbReference>
<organism evidence="11 13">
    <name type="scientific">Chitinophaga sancti</name>
    <dbReference type="NCBI Taxonomy" id="1004"/>
    <lineage>
        <taxon>Bacteria</taxon>
        <taxon>Pseudomonadati</taxon>
        <taxon>Bacteroidota</taxon>
        <taxon>Chitinophagia</taxon>
        <taxon>Chitinophagales</taxon>
        <taxon>Chitinophagaceae</taxon>
        <taxon>Chitinophaga</taxon>
    </lineage>
</organism>
<keyword evidence="5" id="KW-0547">Nucleotide-binding</keyword>
<evidence type="ECO:0000313" key="13">
    <source>
        <dbReference type="Proteomes" id="UP000183788"/>
    </source>
</evidence>
<feature type="transmembrane region" description="Helical" evidence="8">
    <location>
        <begin position="470"/>
        <end position="487"/>
    </location>
</feature>
<keyword evidence="6 11" id="KW-0418">Kinase</keyword>
<feature type="domain" description="Histidine kinase/HSP90-like ATPase" evidence="10">
    <location>
        <begin position="614"/>
        <end position="708"/>
    </location>
</feature>
<evidence type="ECO:0000259" key="10">
    <source>
        <dbReference type="SMART" id="SM00387"/>
    </source>
</evidence>
<evidence type="ECO:0000256" key="7">
    <source>
        <dbReference type="ARBA" id="ARBA00022840"/>
    </source>
</evidence>
<comment type="catalytic activity">
    <reaction evidence="1">
        <text>ATP + protein L-histidine = ADP + protein N-phospho-L-histidine.</text>
        <dbReference type="EC" id="2.7.13.3"/>
    </reaction>
</comment>
<accession>A0A1K1MWP3</accession>
<evidence type="ECO:0000256" key="2">
    <source>
        <dbReference type="ARBA" id="ARBA00012438"/>
    </source>
</evidence>
<reference evidence="11 13" key="1">
    <citation type="submission" date="2016-11" db="EMBL/GenBank/DDBJ databases">
        <authorList>
            <person name="Jaros S."/>
            <person name="Januszkiewicz K."/>
            <person name="Wedrychowicz H."/>
        </authorList>
    </citation>
    <scope>NUCLEOTIDE SEQUENCE [LARGE SCALE GENOMIC DNA]</scope>
    <source>
        <strain evidence="11 13">DSM 784</strain>
    </source>
</reference>
<evidence type="ECO:0000256" key="1">
    <source>
        <dbReference type="ARBA" id="ARBA00000085"/>
    </source>
</evidence>
<dbReference type="PANTHER" id="PTHR41523">
    <property type="entry name" value="TWO-COMPONENT SYSTEM SENSOR PROTEIN"/>
    <property type="match status" value="1"/>
</dbReference>
<dbReference type="Proteomes" id="UP001326715">
    <property type="component" value="Chromosome"/>
</dbReference>
<keyword evidence="9" id="KW-0732">Signal</keyword>
<dbReference type="PANTHER" id="PTHR41523:SF8">
    <property type="entry name" value="ETHYLENE RESPONSE SENSOR PROTEIN"/>
    <property type="match status" value="1"/>
</dbReference>
<keyword evidence="3" id="KW-0597">Phosphoprotein</keyword>
<evidence type="ECO:0000256" key="5">
    <source>
        <dbReference type="ARBA" id="ARBA00022741"/>
    </source>
</evidence>
<dbReference type="SMART" id="SM00387">
    <property type="entry name" value="HATPase_c"/>
    <property type="match status" value="1"/>
</dbReference>
<dbReference type="InterPro" id="IPR011990">
    <property type="entry name" value="TPR-like_helical_dom_sf"/>
</dbReference>
<dbReference type="EMBL" id="FPIZ01000002">
    <property type="protein sequence ID" value="SFW27481.1"/>
    <property type="molecule type" value="Genomic_DNA"/>
</dbReference>
<dbReference type="Pfam" id="PF07568">
    <property type="entry name" value="HisKA_2"/>
    <property type="match status" value="1"/>
</dbReference>
<feature type="chain" id="PRO_5009665768" description="histidine kinase" evidence="9">
    <location>
        <begin position="21"/>
        <end position="709"/>
    </location>
</feature>
<dbReference type="STRING" id="1004.SAMN05661012_00956"/>
<dbReference type="EMBL" id="CP140154">
    <property type="protein sequence ID" value="WQG91324.1"/>
    <property type="molecule type" value="Genomic_DNA"/>
</dbReference>
<evidence type="ECO:0000256" key="9">
    <source>
        <dbReference type="SAM" id="SignalP"/>
    </source>
</evidence>
<dbReference type="GO" id="GO:0005524">
    <property type="term" value="F:ATP binding"/>
    <property type="evidence" value="ECO:0007669"/>
    <property type="project" value="UniProtKB-KW"/>
</dbReference>
<evidence type="ECO:0000313" key="14">
    <source>
        <dbReference type="Proteomes" id="UP001326715"/>
    </source>
</evidence>
<keyword evidence="7" id="KW-0067">ATP-binding</keyword>
<dbReference type="GO" id="GO:0004673">
    <property type="term" value="F:protein histidine kinase activity"/>
    <property type="evidence" value="ECO:0007669"/>
    <property type="project" value="UniProtKB-EC"/>
</dbReference>
<evidence type="ECO:0000256" key="6">
    <source>
        <dbReference type="ARBA" id="ARBA00022777"/>
    </source>
</evidence>
<dbReference type="Gene3D" id="3.30.565.10">
    <property type="entry name" value="Histidine kinase-like ATPase, C-terminal domain"/>
    <property type="match status" value="1"/>
</dbReference>
<dbReference type="InterPro" id="IPR011495">
    <property type="entry name" value="Sig_transdc_His_kin_sub2_dim/P"/>
</dbReference>
<dbReference type="RefSeq" id="WP_072357443.1">
    <property type="nucleotide sequence ID" value="NZ_CP139972.1"/>
</dbReference>
<evidence type="ECO:0000313" key="12">
    <source>
        <dbReference type="EMBL" id="WQG91324.1"/>
    </source>
</evidence>
<dbReference type="EC" id="2.7.13.3" evidence="2"/>
<dbReference type="OrthoDB" id="1223659at2"/>
<dbReference type="AlphaFoldDB" id="A0A1K1MWP3"/>
<name>A0A1K1MWP3_9BACT</name>
<evidence type="ECO:0000256" key="8">
    <source>
        <dbReference type="SAM" id="Phobius"/>
    </source>
</evidence>
<proteinExistence type="predicted"/>
<dbReference type="SUPFAM" id="SSF48452">
    <property type="entry name" value="TPR-like"/>
    <property type="match status" value="2"/>
</dbReference>
<keyword evidence="8" id="KW-0812">Transmembrane</keyword>
<evidence type="ECO:0000256" key="3">
    <source>
        <dbReference type="ARBA" id="ARBA00022553"/>
    </source>
</evidence>
<feature type="signal peptide" evidence="9">
    <location>
        <begin position="1"/>
        <end position="20"/>
    </location>
</feature>
<gene>
    <name evidence="11" type="ORF">SAMN05661012_00956</name>
    <name evidence="12" type="ORF">SR876_07420</name>
</gene>
<keyword evidence="8" id="KW-0472">Membrane</keyword>
<keyword evidence="8" id="KW-1133">Transmembrane helix</keyword>
<reference evidence="12 14" key="2">
    <citation type="submission" date="2023-11" db="EMBL/GenBank/DDBJ databases">
        <title>MicrobeMod: A computational toolkit for identifying prokaryotic methylation and restriction-modification with nanopore sequencing.</title>
        <authorList>
            <person name="Crits-Christoph A."/>
            <person name="Kang S.C."/>
            <person name="Lee H."/>
            <person name="Ostrov N."/>
        </authorList>
    </citation>
    <scope>NUCLEOTIDE SEQUENCE [LARGE SCALE GENOMIC DNA]</scope>
    <source>
        <strain evidence="12 14">ATCC 23090</strain>
    </source>
</reference>
<sequence>MRRYFLYTFFLLTTLVPAYAQVKDSTRIIALHQLGKSYLAQNFSPIKQLLVDTAIEIFDHAIRLSDTLQLEDLKNKSMVLKGIAYCAGGKEVEGEKILQEAADIYHRKGDLDMEADTWLKLAKNINRQQELFFAKAISLYQQTHNMEKEAAARLHHADYLYRANRYSQSEKELLRTLDLLHQAGSRQLANVYYFLSLNNRYLGSYEKALSYATKCVDNAVDNHDTLRMEVYSGELALVYDEMDRAEESCQWYRKTLATRIAHQGDPVVIFRTAGLLIRQLVKLQKSRAALALMDSLIAKIPAKSRYEKGIAAQNYAYCFDGLKRYPEAEQNFLAAIAWFKGIDAGAELISIVNMDAGRFYLQHGQFARAHRYLDTALEYRFDDRLVDQKELYHMLFTADSAIGNYAAAIKNLEQFQFLNDSIYTERKSKQIEELTIQYETGKKEQSIHLLEKEKRIQQAVLTKEQNTKRWIIGVSLLLIVIIGLLVNRARLKQRAQLLIEKKNISLQHLVEEKEWLVREIHHRVKNNFHIVMGLLHTQAAYLQGKEAIEAITESRQRIQAMSLVHQKLYQSDNLSAINMADYIHELIDYLKDSFHTSTRIQYKLDIEAVQLDVSHCVPLGLILNEAVTNAIKHAFPTVITIVLKRTYHEHIVLSIKDNGIGLPPGFEHREQASMGMKLMRGLGDDLEACLMINSDEGTEILIDFICEKP</sequence>
<dbReference type="Proteomes" id="UP000183788">
    <property type="component" value="Unassembled WGS sequence"/>
</dbReference>
<evidence type="ECO:0000256" key="4">
    <source>
        <dbReference type="ARBA" id="ARBA00022679"/>
    </source>
</evidence>
<protein>
    <recommendedName>
        <fullName evidence="2">histidine kinase</fullName>
        <ecNumber evidence="2">2.7.13.3</ecNumber>
    </recommendedName>
</protein>
<dbReference type="SUPFAM" id="SSF55874">
    <property type="entry name" value="ATPase domain of HSP90 chaperone/DNA topoisomerase II/histidine kinase"/>
    <property type="match status" value="1"/>
</dbReference>
<dbReference type="Gene3D" id="3.30.450.20">
    <property type="entry name" value="PAS domain"/>
    <property type="match status" value="1"/>
</dbReference>
<evidence type="ECO:0000313" key="11">
    <source>
        <dbReference type="EMBL" id="SFW27481.1"/>
    </source>
</evidence>
<dbReference type="Gene3D" id="1.25.40.10">
    <property type="entry name" value="Tetratricopeptide repeat domain"/>
    <property type="match status" value="2"/>
</dbReference>
<dbReference type="Pfam" id="PF02518">
    <property type="entry name" value="HATPase_c"/>
    <property type="match status" value="1"/>
</dbReference>